<dbReference type="Gene3D" id="3.30.559.30">
    <property type="entry name" value="Nonribosomal peptide synthetase, condensation domain"/>
    <property type="match status" value="1"/>
</dbReference>
<dbReference type="InterPro" id="IPR023213">
    <property type="entry name" value="CAT-like_dom_sf"/>
</dbReference>
<dbReference type="Gene3D" id="3.30.559.10">
    <property type="entry name" value="Chloramphenicol acetyltransferase-like domain"/>
    <property type="match status" value="1"/>
</dbReference>
<organism evidence="1 2">
    <name type="scientific">Hyalella azteca</name>
    <name type="common">Amphipod</name>
    <dbReference type="NCBI Taxonomy" id="294128"/>
    <lineage>
        <taxon>Eukaryota</taxon>
        <taxon>Metazoa</taxon>
        <taxon>Ecdysozoa</taxon>
        <taxon>Arthropoda</taxon>
        <taxon>Crustacea</taxon>
        <taxon>Multicrustacea</taxon>
        <taxon>Malacostraca</taxon>
        <taxon>Eumalacostraca</taxon>
        <taxon>Peracarida</taxon>
        <taxon>Amphipoda</taxon>
        <taxon>Senticaudata</taxon>
        <taxon>Talitrida</taxon>
        <taxon>Talitroidea</taxon>
        <taxon>Hyalellidae</taxon>
        <taxon>Hyalella</taxon>
    </lineage>
</organism>
<name>A0A8B7NZC0_HYAAZ</name>
<reference evidence="2" key="1">
    <citation type="submission" date="2025-08" db="UniProtKB">
        <authorList>
            <consortium name="RefSeq"/>
        </authorList>
    </citation>
    <scope>IDENTIFICATION</scope>
    <source>
        <tissue evidence="2">Whole organism</tissue>
    </source>
</reference>
<dbReference type="KEGG" id="hazt:108675536"/>
<evidence type="ECO:0000313" key="1">
    <source>
        <dbReference type="Proteomes" id="UP000694843"/>
    </source>
</evidence>
<evidence type="ECO:0000313" key="2">
    <source>
        <dbReference type="RefSeq" id="XP_018019045.1"/>
    </source>
</evidence>
<dbReference type="OMA" id="CENEFES"/>
<protein>
    <submittedName>
        <fullName evidence="2">Uncharacterized protein LOC108675536</fullName>
    </submittedName>
</protein>
<accession>A0A8B7NZC0</accession>
<dbReference type="SUPFAM" id="SSF52777">
    <property type="entry name" value="CoA-dependent acyltransferases"/>
    <property type="match status" value="1"/>
</dbReference>
<dbReference type="AlphaFoldDB" id="A0A8B7NZC0"/>
<sequence>MHCLGQDSGQLQRTREISADMSQSEGWLRPAGYLEQVQSKLYDDNNVGISYVLRIVTSREVNDCDVKQAFIHLLRKTINLRMLPQMRDGQLWMRELQHEELDFQTFGDADVNAVYHNMATYRYNMNVGPAWAVRFLPLSPKQVDYIKQTTMENADTKLKTLPHVSHIVMSFHHSITDGCTNVRIIRHIMMLLNDVIAGNPIDDSQQYAQILDIKKQELISQELENAFKADPDLLKARVESLMRSFPEALLSKAYPQPSKRPPKMVCIPRILDSRSTANFISRCKKEGITVHTGFSSVIEASIVQALLDANCLQDEFTIGGLHCIDQRRYFNDVENAYGNGFGTMDVTTDVSKDIVANFWSHAKQYHAKFKDQQRRMNSMELEVIYKLTGKNPFVFIDSQGIDSPLPRVASYITTNVRDVTKILSNFGQNVDIIYYDWMSAVQEIGYEWVSSIHTFNGQLLHNLHYNTQLMDEALALKIADSIFEILRQVVEQP</sequence>
<dbReference type="OrthoDB" id="6370308at2759"/>
<gene>
    <name evidence="2" type="primary">LOC108675536</name>
</gene>
<keyword evidence="1" id="KW-1185">Reference proteome</keyword>
<dbReference type="RefSeq" id="XP_018019045.1">
    <property type="nucleotide sequence ID" value="XM_018163556.2"/>
</dbReference>
<dbReference type="GeneID" id="108675536"/>
<proteinExistence type="predicted"/>
<dbReference type="Proteomes" id="UP000694843">
    <property type="component" value="Unplaced"/>
</dbReference>